<keyword evidence="3" id="KW-0175">Coiled coil</keyword>
<sequence>MTTIFAVLLALIALLLVSLIVFVTFSFIYFKNKSNNLNETLTKKLLEVQELKHADLLREIEAKILKIENLIDKQYTHLDNKLNNEWKDKISENLKINLKENNEIISNNFSNIVNQIKTQTFSIENLKEKITKTINEEFEKITQKNTETLLRIKNEIDEHLKTELIKKLENDLNKISSDIQHVYDKASKIDNVQSDMTLMNKIFIENKSRGNWGERQLKGILDSYFRDTGIIWKEQIDLKSSEMIENLSDLSEEEKEKRKIVDFAIKIEADKELESDIWLPIDSKFVLGSLIGSLDKIDDEKVYSEEIKKIVDAVVKQAKDIQKKYIIPGLTTDYAILYIPSQKLFNEVIKDERFENGKLDKVWITSPLSIMPFLELIRSNAAIIKITKNVNIIKNLFINVFENYQIINDKFTSAGKQMDKARDSVRIAQNKLNSTIKALNDKAKRIGLNKKIVIQKSEEELSDLADIEEVTPDSIEENE</sequence>
<evidence type="ECO:0000256" key="4">
    <source>
        <dbReference type="ARBA" id="ARBA00023172"/>
    </source>
</evidence>
<dbReference type="AlphaFoldDB" id="A0A502M7M9"/>
<dbReference type="EMBL" id="VFSY01000023">
    <property type="protein sequence ID" value="TPI01962.1"/>
    <property type="molecule type" value="Genomic_DNA"/>
</dbReference>
<dbReference type="GO" id="GO:0006310">
    <property type="term" value="P:DNA recombination"/>
    <property type="evidence" value="ECO:0007669"/>
    <property type="project" value="UniProtKB-KW"/>
</dbReference>
<keyword evidence="4" id="KW-0233">DNA recombination</keyword>
<dbReference type="Proteomes" id="UP000317904">
    <property type="component" value="Unassembled WGS sequence"/>
</dbReference>
<proteinExistence type="inferred from homology"/>
<gene>
    <name evidence="5" type="primary">rmuC</name>
    <name evidence="5" type="ORF">FJM01_01780</name>
</gene>
<evidence type="ECO:0000313" key="5">
    <source>
        <dbReference type="EMBL" id="TPI01962.1"/>
    </source>
</evidence>
<comment type="function">
    <text evidence="1">Involved in DNA recombination.</text>
</comment>
<evidence type="ECO:0000256" key="1">
    <source>
        <dbReference type="ARBA" id="ARBA00003416"/>
    </source>
</evidence>
<comment type="similarity">
    <text evidence="2">Belongs to the RmuC family.</text>
</comment>
<accession>A0A502M7M9</accession>
<comment type="caution">
    <text evidence="5">The sequence shown here is derived from an EMBL/GenBank/DDBJ whole genome shotgun (WGS) entry which is preliminary data.</text>
</comment>
<evidence type="ECO:0000256" key="3">
    <source>
        <dbReference type="ARBA" id="ARBA00023054"/>
    </source>
</evidence>
<dbReference type="Pfam" id="PF02646">
    <property type="entry name" value="RmuC"/>
    <property type="match status" value="1"/>
</dbReference>
<dbReference type="InterPro" id="IPR003798">
    <property type="entry name" value="DNA_recombination_RmuC"/>
</dbReference>
<organism evidence="5 6">
    <name type="scientific">Mycoplasma struthionis</name>
    <dbReference type="NCBI Taxonomy" id="538220"/>
    <lineage>
        <taxon>Bacteria</taxon>
        <taxon>Bacillati</taxon>
        <taxon>Mycoplasmatota</taxon>
        <taxon>Mollicutes</taxon>
        <taxon>Mycoplasmataceae</taxon>
        <taxon>Mycoplasma</taxon>
    </lineage>
</organism>
<dbReference type="PANTHER" id="PTHR30563:SF0">
    <property type="entry name" value="DNA RECOMBINATION PROTEIN RMUC"/>
    <property type="match status" value="1"/>
</dbReference>
<dbReference type="RefSeq" id="WP_140701065.1">
    <property type="nucleotide sequence ID" value="NZ_VFSY01000023.1"/>
</dbReference>
<evidence type="ECO:0000313" key="6">
    <source>
        <dbReference type="Proteomes" id="UP000317904"/>
    </source>
</evidence>
<name>A0A502M7M9_9MOLU</name>
<dbReference type="PANTHER" id="PTHR30563">
    <property type="entry name" value="DNA RECOMBINATION PROTEIN RMUC"/>
    <property type="match status" value="1"/>
</dbReference>
<evidence type="ECO:0000256" key="2">
    <source>
        <dbReference type="ARBA" id="ARBA00009840"/>
    </source>
</evidence>
<reference evidence="5 6" key="1">
    <citation type="submission" date="2019-06" db="EMBL/GenBank/DDBJ databases">
        <title>A comparative genomics study of ostrich specific Mycoplasmas.</title>
        <authorList>
            <person name="Botes A."/>
            <person name="Nel T."/>
        </authorList>
    </citation>
    <scope>NUCLEOTIDE SEQUENCE [LARGE SCALE GENOMIC DNA]</scope>
    <source>
        <strain evidence="5 6">Ms01</strain>
    </source>
</reference>
<protein>
    <submittedName>
        <fullName evidence="5">DNA recombination protein RmuC</fullName>
    </submittedName>
</protein>